<evidence type="ECO:0000256" key="1">
    <source>
        <dbReference type="SAM" id="Phobius"/>
    </source>
</evidence>
<dbReference type="InterPro" id="IPR036938">
    <property type="entry name" value="PAP2/HPO_sf"/>
</dbReference>
<organism evidence="3 4">
    <name type="scientific">Jatropha curcas</name>
    <name type="common">Barbados nut</name>
    <dbReference type="NCBI Taxonomy" id="180498"/>
    <lineage>
        <taxon>Eukaryota</taxon>
        <taxon>Viridiplantae</taxon>
        <taxon>Streptophyta</taxon>
        <taxon>Embryophyta</taxon>
        <taxon>Tracheophyta</taxon>
        <taxon>Spermatophyta</taxon>
        <taxon>Magnoliopsida</taxon>
        <taxon>eudicotyledons</taxon>
        <taxon>Gunneridae</taxon>
        <taxon>Pentapetalae</taxon>
        <taxon>rosids</taxon>
        <taxon>fabids</taxon>
        <taxon>Malpighiales</taxon>
        <taxon>Euphorbiaceae</taxon>
        <taxon>Crotonoideae</taxon>
        <taxon>Jatropheae</taxon>
        <taxon>Jatropha</taxon>
    </lineage>
</organism>
<feature type="transmembrane region" description="Helical" evidence="1">
    <location>
        <begin position="76"/>
        <end position="94"/>
    </location>
</feature>
<dbReference type="PANTHER" id="PTHR14969">
    <property type="entry name" value="SPHINGOSINE-1-PHOSPHATE PHOSPHOHYDROLASE"/>
    <property type="match status" value="1"/>
</dbReference>
<accession>A0A067JNT4</accession>
<keyword evidence="1" id="KW-1133">Transmembrane helix</keyword>
<keyword evidence="1" id="KW-0472">Membrane</keyword>
<evidence type="ECO:0000313" key="4">
    <source>
        <dbReference type="Proteomes" id="UP000027138"/>
    </source>
</evidence>
<dbReference type="EMBL" id="KK914993">
    <property type="protein sequence ID" value="KDP25641.1"/>
    <property type="molecule type" value="Genomic_DNA"/>
</dbReference>
<feature type="transmembrane region" description="Helical" evidence="1">
    <location>
        <begin position="164"/>
        <end position="184"/>
    </location>
</feature>
<dbReference type="SMART" id="SM00014">
    <property type="entry name" value="acidPPc"/>
    <property type="match status" value="1"/>
</dbReference>
<protein>
    <recommendedName>
        <fullName evidence="2">Phosphatidic acid phosphatase type 2/haloperoxidase domain-containing protein</fullName>
    </recommendedName>
</protein>
<dbReference type="Gene3D" id="1.20.144.10">
    <property type="entry name" value="Phosphatidic acid phosphatase type 2/haloperoxidase"/>
    <property type="match status" value="1"/>
</dbReference>
<feature type="transmembrane region" description="Helical" evidence="1">
    <location>
        <begin position="190"/>
        <end position="212"/>
    </location>
</feature>
<dbReference type="Pfam" id="PF01569">
    <property type="entry name" value="PAP2"/>
    <property type="match status" value="1"/>
</dbReference>
<dbReference type="PANTHER" id="PTHR14969:SF13">
    <property type="entry name" value="AT30094P"/>
    <property type="match status" value="1"/>
</dbReference>
<dbReference type="SUPFAM" id="SSF48317">
    <property type="entry name" value="Acid phosphatase/Vanadium-dependent haloperoxidase"/>
    <property type="match status" value="1"/>
</dbReference>
<dbReference type="OrthoDB" id="10266771at2759"/>
<dbReference type="GO" id="GO:0042392">
    <property type="term" value="F:sphingosine-1-phosphate phosphatase activity"/>
    <property type="evidence" value="ECO:0007669"/>
    <property type="project" value="TreeGrafter"/>
</dbReference>
<name>A0A067JNT4_JATCU</name>
<gene>
    <name evidence="3" type="ORF">JCGZ_20797</name>
</gene>
<dbReference type="InterPro" id="IPR000326">
    <property type="entry name" value="PAP2/HPO"/>
</dbReference>
<reference evidence="3 4" key="1">
    <citation type="journal article" date="2014" name="PLoS ONE">
        <title>Global Analysis of Gene Expression Profiles in Physic Nut (Jatropha curcas L.) Seedlings Exposed to Salt Stress.</title>
        <authorList>
            <person name="Zhang L."/>
            <person name="Zhang C."/>
            <person name="Wu P."/>
            <person name="Chen Y."/>
            <person name="Li M."/>
            <person name="Jiang H."/>
            <person name="Wu G."/>
        </authorList>
    </citation>
    <scope>NUCLEOTIDE SEQUENCE [LARGE SCALE GENOMIC DNA]</scope>
    <source>
        <strain evidence="4">cv. GZQX0401</strain>
        <tissue evidence="3">Young leaves</tissue>
    </source>
</reference>
<proteinExistence type="predicted"/>
<dbReference type="AlphaFoldDB" id="A0A067JNT4"/>
<dbReference type="Proteomes" id="UP000027138">
    <property type="component" value="Unassembled WGS sequence"/>
</dbReference>
<dbReference type="STRING" id="180498.A0A067JNT4"/>
<keyword evidence="1" id="KW-0812">Transmembrane</keyword>
<evidence type="ECO:0000313" key="3">
    <source>
        <dbReference type="EMBL" id="KDP25641.1"/>
    </source>
</evidence>
<evidence type="ECO:0000259" key="2">
    <source>
        <dbReference type="SMART" id="SM00014"/>
    </source>
</evidence>
<keyword evidence="4" id="KW-1185">Reference proteome</keyword>
<sequence>MATSPPPPPPPPPLRHLLTLDTKFSYFLHSLFHSYLPVSLLLVLELSADFRFSFPITLALCLSPLSPSLLPFLSPLLFGLLLDLAFVGLIKIIFRRARPPYNPNMTAAVSADNFSFPSGHASRVFFVAALVSLSADAIEKALMEFRASGGYVDQWIAGDDNTKVVGIVVLVVRVWAAMTAFSRVLLGRHFFLDVLAGACLGVFEGLVAFQFLRFEKLLSLLLYQKVGQSRS</sequence>
<feature type="domain" description="Phosphatidic acid phosphatase type 2/haloperoxidase" evidence="2">
    <location>
        <begin position="73"/>
        <end position="209"/>
    </location>
</feature>